<evidence type="ECO:0008006" key="3">
    <source>
        <dbReference type="Google" id="ProtNLM"/>
    </source>
</evidence>
<dbReference type="Gene3D" id="3.40.50.300">
    <property type="entry name" value="P-loop containing nucleotide triphosphate hydrolases"/>
    <property type="match status" value="1"/>
</dbReference>
<dbReference type="Pfam" id="PF13671">
    <property type="entry name" value="AAA_33"/>
    <property type="match status" value="1"/>
</dbReference>
<name>A0A433VRX9_9CYAN</name>
<sequence>MSTIAHFLIGVPGSGKSTLSQLISQTGSYDIVSTDAIREELYGGADIQGDWQTVETTALNRICTAFAAGKSVIYDATNFKRAFRIDFLQKVKKSSANLTWIAWHLNTPLHTCLTWNKQRTRHVPEAIIDSMYKVLQAFPPVTAEGFAMVNTIDVTSPKFSVTEIERLIQKLPRSIINSTNRTQHKKITFHRYSNLLDFERLLHLIGLIIKYSGLGNLQATNPSLLEKILGYAPQFSNDIQEITAVMAKLRGGVYTDGQKIGADLNWLASIGIISNKSEPINDVEDSCTATHAYSDKQPFDRLIGIIRLIVQQPFLINTEQGQLKTLAKALVQAGVIYDADNELDSIRKDIEKILKPYKILPEYPMRQGYFIGTAILSQSELIRVFDIIQSHANSLDDPLALEVYDTFKQRLLNSKLIETIDNIYPVRAIANSSKIDSEYLPKDALLNSISELELAIVQGKLLELGTLPGAAKYKEDEKSFFLAYPLQITFSNLAWYLGYECIQGDKPGLFKFERLDRLFLGRPQTLSRSLREQEKALSKLQTLLKHSAGIYLGYNPSDQQKFLSPRKEIRAQVTVKVELWFSDKIYPFITEATKRFLQIKMSPPIKPILSSPNSKKSIFTLRPTDDKKLPHRFEVILPKWSLDEFDFLRWIIGFGGEVKVIEPIELVQKVQNIGASITEIYTQ</sequence>
<organism evidence="1 2">
    <name type="scientific">Dulcicalothrix desertica PCC 7102</name>
    <dbReference type="NCBI Taxonomy" id="232991"/>
    <lineage>
        <taxon>Bacteria</taxon>
        <taxon>Bacillati</taxon>
        <taxon>Cyanobacteriota</taxon>
        <taxon>Cyanophyceae</taxon>
        <taxon>Nostocales</taxon>
        <taxon>Calotrichaceae</taxon>
        <taxon>Dulcicalothrix</taxon>
    </lineage>
</organism>
<evidence type="ECO:0000313" key="1">
    <source>
        <dbReference type="EMBL" id="RUT08844.1"/>
    </source>
</evidence>
<dbReference type="EMBL" id="RSCL01000002">
    <property type="protein sequence ID" value="RUT08844.1"/>
    <property type="molecule type" value="Genomic_DNA"/>
</dbReference>
<accession>A0A433VRX9</accession>
<dbReference type="AlphaFoldDB" id="A0A433VRX9"/>
<reference evidence="1" key="2">
    <citation type="journal article" date="2019" name="Genome Biol. Evol.">
        <title>Day and night: Metabolic profiles and evolutionary relationships of six axenic non-marine cyanobacteria.</title>
        <authorList>
            <person name="Will S.E."/>
            <person name="Henke P."/>
            <person name="Boedeker C."/>
            <person name="Huang S."/>
            <person name="Brinkmann H."/>
            <person name="Rohde M."/>
            <person name="Jarek M."/>
            <person name="Friedl T."/>
            <person name="Seufert S."/>
            <person name="Schumacher M."/>
            <person name="Overmann J."/>
            <person name="Neumann-Schaal M."/>
            <person name="Petersen J."/>
        </authorList>
    </citation>
    <scope>NUCLEOTIDE SEQUENCE [LARGE SCALE GENOMIC DNA]</scope>
    <source>
        <strain evidence="1">PCC 7102</strain>
    </source>
</reference>
<proteinExistence type="predicted"/>
<keyword evidence="2" id="KW-1185">Reference proteome</keyword>
<dbReference type="OrthoDB" id="484613at2"/>
<reference evidence="1" key="1">
    <citation type="submission" date="2018-12" db="EMBL/GenBank/DDBJ databases">
        <authorList>
            <person name="Will S."/>
            <person name="Neumann-Schaal M."/>
            <person name="Henke P."/>
        </authorList>
    </citation>
    <scope>NUCLEOTIDE SEQUENCE</scope>
    <source>
        <strain evidence="1">PCC 7102</strain>
    </source>
</reference>
<evidence type="ECO:0000313" key="2">
    <source>
        <dbReference type="Proteomes" id="UP000271624"/>
    </source>
</evidence>
<dbReference type="RefSeq" id="WP_127079285.1">
    <property type="nucleotide sequence ID" value="NZ_RSCL01000002.1"/>
</dbReference>
<gene>
    <name evidence="1" type="ORF">DSM106972_008970</name>
</gene>
<dbReference type="InterPro" id="IPR027417">
    <property type="entry name" value="P-loop_NTPase"/>
</dbReference>
<dbReference type="Proteomes" id="UP000271624">
    <property type="component" value="Unassembled WGS sequence"/>
</dbReference>
<dbReference type="SUPFAM" id="SSF52540">
    <property type="entry name" value="P-loop containing nucleoside triphosphate hydrolases"/>
    <property type="match status" value="1"/>
</dbReference>
<protein>
    <recommendedName>
        <fullName evidence="3">WYL domain-containing protein</fullName>
    </recommendedName>
</protein>
<comment type="caution">
    <text evidence="1">The sequence shown here is derived from an EMBL/GenBank/DDBJ whole genome shotgun (WGS) entry which is preliminary data.</text>
</comment>